<reference evidence="1" key="2">
    <citation type="journal article" date="2021" name="PeerJ">
        <title>Extensive microbial diversity within the chicken gut microbiome revealed by metagenomics and culture.</title>
        <authorList>
            <person name="Gilroy R."/>
            <person name="Ravi A."/>
            <person name="Getino M."/>
            <person name="Pursley I."/>
            <person name="Horton D.L."/>
            <person name="Alikhan N.F."/>
            <person name="Baker D."/>
            <person name="Gharbi K."/>
            <person name="Hall N."/>
            <person name="Watson M."/>
            <person name="Adriaenssens E.M."/>
            <person name="Foster-Nyarko E."/>
            <person name="Jarju S."/>
            <person name="Secka A."/>
            <person name="Antonio M."/>
            <person name="Oren A."/>
            <person name="Chaudhuri R.R."/>
            <person name="La Ragione R."/>
            <person name="Hildebrand F."/>
            <person name="Pallen M.J."/>
        </authorList>
    </citation>
    <scope>NUCLEOTIDE SEQUENCE</scope>
    <source>
        <strain evidence="1">8207</strain>
    </source>
</reference>
<comment type="caution">
    <text evidence="1">The sequence shown here is derived from an EMBL/GenBank/DDBJ whole genome shotgun (WGS) entry which is preliminary data.</text>
</comment>
<sequence length="217" mass="25174">MKRPEFLTKLITSPAYANKNSNEFARATQYMNLLYPGKINFDTSGNMIQPQYDMTLEQFQTAQFELNSDFESAKQEAEDEIQTEYGEYFENMGIDFNIDNYVIQSEVIAVKVLYPSGNIITRNLLIYDLNIPNFAKQPKIWRWHSEGTDGTCDECAALDETVFFEESDIPEIPVHPNCRCWVEEQELDDNNKTVFSRVYKGYKKENKTSEASNMKIS</sequence>
<gene>
    <name evidence="1" type="ORF">IAC69_00280</name>
</gene>
<dbReference type="Proteomes" id="UP000823630">
    <property type="component" value="Unassembled WGS sequence"/>
</dbReference>
<dbReference type="EMBL" id="JADINC010000005">
    <property type="protein sequence ID" value="MBO8424899.1"/>
    <property type="molecule type" value="Genomic_DNA"/>
</dbReference>
<proteinExistence type="predicted"/>
<accession>A0A9D9DC32</accession>
<feature type="non-terminal residue" evidence="1">
    <location>
        <position position="217"/>
    </location>
</feature>
<evidence type="ECO:0008006" key="3">
    <source>
        <dbReference type="Google" id="ProtNLM"/>
    </source>
</evidence>
<evidence type="ECO:0000313" key="1">
    <source>
        <dbReference type="EMBL" id="MBO8424899.1"/>
    </source>
</evidence>
<dbReference type="AlphaFoldDB" id="A0A9D9DC32"/>
<organism evidence="1 2">
    <name type="scientific">Candidatus Enterousia avistercoris</name>
    <dbReference type="NCBI Taxonomy" id="2840788"/>
    <lineage>
        <taxon>Bacteria</taxon>
        <taxon>Pseudomonadati</taxon>
        <taxon>Pseudomonadota</taxon>
        <taxon>Alphaproteobacteria</taxon>
        <taxon>Candidatus Enterousia</taxon>
    </lineage>
</organism>
<protein>
    <recommendedName>
        <fullName evidence="3">Phage head morphogenesis domain-containing protein</fullName>
    </recommendedName>
</protein>
<reference evidence="1" key="1">
    <citation type="submission" date="2020-10" db="EMBL/GenBank/DDBJ databases">
        <authorList>
            <person name="Gilroy R."/>
        </authorList>
    </citation>
    <scope>NUCLEOTIDE SEQUENCE</scope>
    <source>
        <strain evidence="1">8207</strain>
    </source>
</reference>
<name>A0A9D9DC32_9PROT</name>
<evidence type="ECO:0000313" key="2">
    <source>
        <dbReference type="Proteomes" id="UP000823630"/>
    </source>
</evidence>